<evidence type="ECO:0000313" key="2">
    <source>
        <dbReference type="EMBL" id="MXR19154.1"/>
    </source>
</evidence>
<dbReference type="AlphaFoldDB" id="A0A6B0SBX0"/>
<name>A0A6B0SBX0_9EURY</name>
<proteinExistence type="predicted"/>
<evidence type="ECO:0000313" key="3">
    <source>
        <dbReference type="Proteomes" id="UP000471521"/>
    </source>
</evidence>
<evidence type="ECO:0000256" key="1">
    <source>
        <dbReference type="SAM" id="MobiDB-lite"/>
    </source>
</evidence>
<reference evidence="2 3" key="1">
    <citation type="submission" date="2019-12" db="EMBL/GenBank/DDBJ databases">
        <title>Isolation and characterization of three novel carbon monoxide-oxidizing members of Halobacteria from salione crusts and soils.</title>
        <authorList>
            <person name="Myers M.R."/>
            <person name="King G.M."/>
        </authorList>
    </citation>
    <scope>NUCLEOTIDE SEQUENCE [LARGE SCALE GENOMIC DNA]</scope>
    <source>
        <strain evidence="2 3">PCN9</strain>
    </source>
</reference>
<gene>
    <name evidence="2" type="ORF">GRX66_00520</name>
</gene>
<keyword evidence="3" id="KW-1185">Reference proteome</keyword>
<comment type="caution">
    <text evidence="2">The sequence shown here is derived from an EMBL/GenBank/DDBJ whole genome shotgun (WGS) entry which is preliminary data.</text>
</comment>
<dbReference type="RefSeq" id="WP_159524751.1">
    <property type="nucleotide sequence ID" value="NZ_WUUU01000001.1"/>
</dbReference>
<feature type="compositionally biased region" description="Basic and acidic residues" evidence="1">
    <location>
        <begin position="1"/>
        <end position="18"/>
    </location>
</feature>
<feature type="region of interest" description="Disordered" evidence="1">
    <location>
        <begin position="118"/>
        <end position="137"/>
    </location>
</feature>
<sequence length="137" mass="14955">MGFEKFDEAGSGRGRPAETDPMISIRKSGSIGVNQAAIDDHFADDDGAVMYYDGETNRVGIEPVEDKDADEGAYTVSKTDSGGTIAAQAFLERYDLLPDVTTQYSPEWDDEQDLITVDLDSPQKTYGSEPDEETDSE</sequence>
<organism evidence="2 3">
    <name type="scientific">Halobacterium bonnevillei</name>
    <dbReference type="NCBI Taxonomy" id="2692200"/>
    <lineage>
        <taxon>Archaea</taxon>
        <taxon>Methanobacteriati</taxon>
        <taxon>Methanobacteriota</taxon>
        <taxon>Stenosarchaea group</taxon>
        <taxon>Halobacteria</taxon>
        <taxon>Halobacteriales</taxon>
        <taxon>Halobacteriaceae</taxon>
        <taxon>Halobacterium</taxon>
    </lineage>
</organism>
<dbReference type="Proteomes" id="UP000471521">
    <property type="component" value="Unassembled WGS sequence"/>
</dbReference>
<protein>
    <submittedName>
        <fullName evidence="2">Uncharacterized protein</fullName>
    </submittedName>
</protein>
<dbReference type="EMBL" id="WUUU01000001">
    <property type="protein sequence ID" value="MXR19154.1"/>
    <property type="molecule type" value="Genomic_DNA"/>
</dbReference>
<accession>A0A6B0SBX0</accession>
<feature type="region of interest" description="Disordered" evidence="1">
    <location>
        <begin position="1"/>
        <end position="23"/>
    </location>
</feature>
<dbReference type="OrthoDB" id="275381at2157"/>